<keyword evidence="2 5" id="KW-0238">DNA-binding</keyword>
<dbReference type="GO" id="GO:0003700">
    <property type="term" value="F:DNA-binding transcription factor activity"/>
    <property type="evidence" value="ECO:0007669"/>
    <property type="project" value="InterPro"/>
</dbReference>
<dbReference type="InterPro" id="IPR003313">
    <property type="entry name" value="AraC-bd"/>
</dbReference>
<dbReference type="InterPro" id="IPR018062">
    <property type="entry name" value="HTH_AraC-typ_CS"/>
</dbReference>
<protein>
    <submittedName>
        <fullName evidence="5">AraC-type DNA-binding protein</fullName>
    </submittedName>
</protein>
<reference evidence="5 6" key="1">
    <citation type="submission" date="2016-10" db="EMBL/GenBank/DDBJ databases">
        <authorList>
            <person name="de Groot N.N."/>
        </authorList>
    </citation>
    <scope>NUCLEOTIDE SEQUENCE [LARGE SCALE GENOMIC DNA]</scope>
    <source>
        <strain evidence="5 6">743A</strain>
    </source>
</reference>
<evidence type="ECO:0000313" key="6">
    <source>
        <dbReference type="Proteomes" id="UP000199659"/>
    </source>
</evidence>
<dbReference type="PRINTS" id="PR00032">
    <property type="entry name" value="HTHARAC"/>
</dbReference>
<dbReference type="AlphaFoldDB" id="A0A1I6K0B9"/>
<dbReference type="SUPFAM" id="SSF51215">
    <property type="entry name" value="Regulatory protein AraC"/>
    <property type="match status" value="1"/>
</dbReference>
<accession>A0A1I6K0B9</accession>
<dbReference type="GO" id="GO:0043565">
    <property type="term" value="F:sequence-specific DNA binding"/>
    <property type="evidence" value="ECO:0007669"/>
    <property type="project" value="InterPro"/>
</dbReference>
<evidence type="ECO:0000259" key="4">
    <source>
        <dbReference type="PROSITE" id="PS01124"/>
    </source>
</evidence>
<evidence type="ECO:0000256" key="2">
    <source>
        <dbReference type="ARBA" id="ARBA00023125"/>
    </source>
</evidence>
<dbReference type="InterPro" id="IPR014710">
    <property type="entry name" value="RmlC-like_jellyroll"/>
</dbReference>
<dbReference type="EMBL" id="FOYZ01000007">
    <property type="protein sequence ID" value="SFR84651.1"/>
    <property type="molecule type" value="Genomic_DNA"/>
</dbReference>
<keyword evidence="1" id="KW-0805">Transcription regulation</keyword>
<evidence type="ECO:0000256" key="1">
    <source>
        <dbReference type="ARBA" id="ARBA00023015"/>
    </source>
</evidence>
<dbReference type="Pfam" id="PF02311">
    <property type="entry name" value="AraC_binding"/>
    <property type="match status" value="1"/>
</dbReference>
<gene>
    <name evidence="5" type="ORF">SAMN05661086_02147</name>
</gene>
<dbReference type="PANTHER" id="PTHR43280:SF2">
    <property type="entry name" value="HTH-TYPE TRANSCRIPTIONAL REGULATOR EXSA"/>
    <property type="match status" value="1"/>
</dbReference>
<dbReference type="Proteomes" id="UP000199659">
    <property type="component" value="Unassembled WGS sequence"/>
</dbReference>
<dbReference type="InterPro" id="IPR037923">
    <property type="entry name" value="HTH-like"/>
</dbReference>
<dbReference type="InterPro" id="IPR018060">
    <property type="entry name" value="HTH_AraC"/>
</dbReference>
<dbReference type="PROSITE" id="PS01124">
    <property type="entry name" value="HTH_ARAC_FAMILY_2"/>
    <property type="match status" value="1"/>
</dbReference>
<proteinExistence type="predicted"/>
<dbReference type="STRING" id="37658.SAMN05661086_02147"/>
<dbReference type="Gene3D" id="2.60.120.10">
    <property type="entry name" value="Jelly Rolls"/>
    <property type="match status" value="1"/>
</dbReference>
<keyword evidence="3" id="KW-0804">Transcription</keyword>
<dbReference type="SUPFAM" id="SSF46689">
    <property type="entry name" value="Homeodomain-like"/>
    <property type="match status" value="2"/>
</dbReference>
<keyword evidence="6" id="KW-1185">Reference proteome</keyword>
<dbReference type="Pfam" id="PF12833">
    <property type="entry name" value="HTH_18"/>
    <property type="match status" value="1"/>
</dbReference>
<dbReference type="OrthoDB" id="1650670at2"/>
<evidence type="ECO:0000256" key="3">
    <source>
        <dbReference type="ARBA" id="ARBA00023163"/>
    </source>
</evidence>
<sequence>MQFLDYNECRQRGTFDFPIEYHYVDSTHPQYTMPYHWHIEYEIIRILEGTFMITLDEKEMTAEQGDILLIKDGVLHGGVPNNCCYECIVFDMKMLVKENDICSQFIHQITEHQTLLHSCFKNSAANKNLHFFADIIFHSISQKPPGYQLLAKSGLYGFIGFLFQNKLYDQNTYAGMTKQNQINALKKALTLIEQSYSSTLTLEALSKAANMSPKYFCRFFKAMTHKTPIDYLNYYRIERAAYLIATSDLPITTVSYICGFNDLSYFIKLFKRYKGSTPKKYATHSMNMLP</sequence>
<feature type="domain" description="HTH araC/xylS-type" evidence="4">
    <location>
        <begin position="186"/>
        <end position="284"/>
    </location>
</feature>
<dbReference type="PANTHER" id="PTHR43280">
    <property type="entry name" value="ARAC-FAMILY TRANSCRIPTIONAL REGULATOR"/>
    <property type="match status" value="1"/>
</dbReference>
<dbReference type="SMART" id="SM00342">
    <property type="entry name" value="HTH_ARAC"/>
    <property type="match status" value="1"/>
</dbReference>
<dbReference type="Gene3D" id="1.10.10.60">
    <property type="entry name" value="Homeodomain-like"/>
    <property type="match status" value="2"/>
</dbReference>
<dbReference type="RefSeq" id="WP_092560676.1">
    <property type="nucleotide sequence ID" value="NZ_FOYZ01000007.1"/>
</dbReference>
<dbReference type="PROSITE" id="PS00041">
    <property type="entry name" value="HTH_ARAC_FAMILY_1"/>
    <property type="match status" value="1"/>
</dbReference>
<dbReference type="InterPro" id="IPR020449">
    <property type="entry name" value="Tscrpt_reg_AraC-type_HTH"/>
</dbReference>
<name>A0A1I6K0B9_9FIRM</name>
<organism evidence="5 6">
    <name type="scientific">Anaeromicropila populeti</name>
    <dbReference type="NCBI Taxonomy" id="37658"/>
    <lineage>
        <taxon>Bacteria</taxon>
        <taxon>Bacillati</taxon>
        <taxon>Bacillota</taxon>
        <taxon>Clostridia</taxon>
        <taxon>Lachnospirales</taxon>
        <taxon>Lachnospiraceae</taxon>
        <taxon>Anaeromicropila</taxon>
    </lineage>
</organism>
<dbReference type="InterPro" id="IPR009057">
    <property type="entry name" value="Homeodomain-like_sf"/>
</dbReference>
<evidence type="ECO:0000313" key="5">
    <source>
        <dbReference type="EMBL" id="SFR84651.1"/>
    </source>
</evidence>